<evidence type="ECO:0008006" key="4">
    <source>
        <dbReference type="Google" id="ProtNLM"/>
    </source>
</evidence>
<dbReference type="Proteomes" id="UP000219439">
    <property type="component" value="Unassembled WGS sequence"/>
</dbReference>
<feature type="signal peptide" evidence="1">
    <location>
        <begin position="1"/>
        <end position="19"/>
    </location>
</feature>
<dbReference type="PROSITE" id="PS51257">
    <property type="entry name" value="PROKAR_LIPOPROTEIN"/>
    <property type="match status" value="1"/>
</dbReference>
<evidence type="ECO:0000256" key="1">
    <source>
        <dbReference type="SAM" id="SignalP"/>
    </source>
</evidence>
<proteinExistence type="predicted"/>
<evidence type="ECO:0000313" key="3">
    <source>
        <dbReference type="Proteomes" id="UP000219439"/>
    </source>
</evidence>
<dbReference type="AlphaFoldDB" id="A0A285PF36"/>
<sequence>MPFSLSRFLCMLIAGMSVAGCSHMPVTSMIKLSRMDILETNPAAIRIAVRTPNHMRVMPDSALIIMAGIINSKQKGGSTQPEISETFVLKKSPEHTLPPELAKEQKADTLIEIFRLPPEAILRWARFRNNFKMLESQHGDDMEGSMSITAASCNLGTSSDKTDTKKKSYLVTIYLKPSSQEDFFPFLRDVDLKKEADLEPLTKNLTACPSQE</sequence>
<gene>
    <name evidence="2" type="ORF">SAMN06265368_2931</name>
</gene>
<keyword evidence="1" id="KW-0732">Signal</keyword>
<dbReference type="OrthoDB" id="8030263at2"/>
<accession>A0A285PF36</accession>
<dbReference type="EMBL" id="OBEL01000003">
    <property type="protein sequence ID" value="SNZ19837.1"/>
    <property type="molecule type" value="Genomic_DNA"/>
</dbReference>
<protein>
    <recommendedName>
        <fullName evidence="4">Lipoprotein</fullName>
    </recommendedName>
</protein>
<name>A0A285PF36_9HYPH</name>
<organism evidence="2 3">
    <name type="scientific">Cohaesibacter gelatinilyticus</name>
    <dbReference type="NCBI Taxonomy" id="372072"/>
    <lineage>
        <taxon>Bacteria</taxon>
        <taxon>Pseudomonadati</taxon>
        <taxon>Pseudomonadota</taxon>
        <taxon>Alphaproteobacteria</taxon>
        <taxon>Hyphomicrobiales</taxon>
        <taxon>Cohaesibacteraceae</taxon>
    </lineage>
</organism>
<evidence type="ECO:0000313" key="2">
    <source>
        <dbReference type="EMBL" id="SNZ19837.1"/>
    </source>
</evidence>
<dbReference type="RefSeq" id="WP_141401252.1">
    <property type="nucleotide sequence ID" value="NZ_OBEL01000003.1"/>
</dbReference>
<reference evidence="2 3" key="1">
    <citation type="submission" date="2017-09" db="EMBL/GenBank/DDBJ databases">
        <authorList>
            <person name="Ehlers B."/>
            <person name="Leendertz F.H."/>
        </authorList>
    </citation>
    <scope>NUCLEOTIDE SEQUENCE [LARGE SCALE GENOMIC DNA]</scope>
    <source>
        <strain evidence="2 3">DSM 18289</strain>
    </source>
</reference>
<feature type="chain" id="PRO_5013329760" description="Lipoprotein" evidence="1">
    <location>
        <begin position="20"/>
        <end position="212"/>
    </location>
</feature>
<keyword evidence="3" id="KW-1185">Reference proteome</keyword>